<sequence length="150" mass="16776">MAFPISKAQREHVSKLTAPERHFYFIDKVTDRKELWTLKSSNELLLFKDAEGKLCIPVWPHPDFTQALAKGDFRKAVATRIDLGTFLSNTLTSCAQQDLNILVFPVSSKLGAPVSAEALRSEINDALATEKPTRSILDIPELPEDFIPQP</sequence>
<reference evidence="2" key="1">
    <citation type="journal article" date="2019" name="Int. J. Syst. Evol. Microbiol.">
        <title>The Global Catalogue of Microorganisms (GCM) 10K type strain sequencing project: providing services to taxonomists for standard genome sequencing and annotation.</title>
        <authorList>
            <consortium name="The Broad Institute Genomics Platform"/>
            <consortium name="The Broad Institute Genome Sequencing Center for Infectious Disease"/>
            <person name="Wu L."/>
            <person name="Ma J."/>
        </authorList>
    </citation>
    <scope>NUCLEOTIDE SEQUENCE [LARGE SCALE GENOMIC DNA]</scope>
    <source>
        <strain evidence="2">CCUG 57942</strain>
    </source>
</reference>
<dbReference type="RefSeq" id="WP_377091271.1">
    <property type="nucleotide sequence ID" value="NZ_JBHSJL010000014.1"/>
</dbReference>
<evidence type="ECO:0000313" key="2">
    <source>
        <dbReference type="Proteomes" id="UP001597389"/>
    </source>
</evidence>
<dbReference type="InterPro" id="IPR021284">
    <property type="entry name" value="DUF2750"/>
</dbReference>
<protein>
    <submittedName>
        <fullName evidence="1">DUF2750 domain-containing protein</fullName>
    </submittedName>
</protein>
<keyword evidence="2" id="KW-1185">Reference proteome</keyword>
<proteinExistence type="predicted"/>
<name>A0ABW4Z5W8_9BACT</name>
<organism evidence="1 2">
    <name type="scientific">Rubritalea tangerina</name>
    <dbReference type="NCBI Taxonomy" id="430798"/>
    <lineage>
        <taxon>Bacteria</taxon>
        <taxon>Pseudomonadati</taxon>
        <taxon>Verrucomicrobiota</taxon>
        <taxon>Verrucomicrobiia</taxon>
        <taxon>Verrucomicrobiales</taxon>
        <taxon>Rubritaleaceae</taxon>
        <taxon>Rubritalea</taxon>
    </lineage>
</organism>
<evidence type="ECO:0000313" key="1">
    <source>
        <dbReference type="EMBL" id="MFD2157365.1"/>
    </source>
</evidence>
<accession>A0ABW4Z5W8</accession>
<dbReference type="Proteomes" id="UP001597389">
    <property type="component" value="Unassembled WGS sequence"/>
</dbReference>
<dbReference type="Pfam" id="PF11042">
    <property type="entry name" value="DUF2750"/>
    <property type="match status" value="1"/>
</dbReference>
<comment type="caution">
    <text evidence="1">The sequence shown here is derived from an EMBL/GenBank/DDBJ whole genome shotgun (WGS) entry which is preliminary data.</text>
</comment>
<gene>
    <name evidence="1" type="ORF">ACFSW8_00465</name>
</gene>
<dbReference type="EMBL" id="JBHUJB010000005">
    <property type="protein sequence ID" value="MFD2157365.1"/>
    <property type="molecule type" value="Genomic_DNA"/>
</dbReference>